<dbReference type="Gene3D" id="3.40.50.2300">
    <property type="match status" value="1"/>
</dbReference>
<evidence type="ECO:0000259" key="8">
    <source>
        <dbReference type="PROSITE" id="PS50110"/>
    </source>
</evidence>
<gene>
    <name evidence="9" type="ORF">CMV30_12100</name>
</gene>
<dbReference type="SMART" id="SM00062">
    <property type="entry name" value="PBPb"/>
    <property type="match status" value="1"/>
</dbReference>
<reference evidence="9 10" key="1">
    <citation type="submission" date="2017-09" db="EMBL/GenBank/DDBJ databases">
        <title>Complete genome sequence of Verrucomicrobial strain HZ-65, isolated from freshwater.</title>
        <authorList>
            <person name="Choi A."/>
        </authorList>
    </citation>
    <scope>NUCLEOTIDE SEQUENCE [LARGE SCALE GENOMIC DNA]</scope>
    <source>
        <strain evidence="9 10">HZ-65</strain>
    </source>
</reference>
<dbReference type="EC" id="2.7.13.3" evidence="2"/>
<evidence type="ECO:0000313" key="9">
    <source>
        <dbReference type="EMBL" id="ATC64640.1"/>
    </source>
</evidence>
<dbReference type="Pfam" id="PF00497">
    <property type="entry name" value="SBP_bac_3"/>
    <property type="match status" value="1"/>
</dbReference>
<dbReference type="SUPFAM" id="SSF52172">
    <property type="entry name" value="CheY-like"/>
    <property type="match status" value="1"/>
</dbReference>
<dbReference type="PROSITE" id="PS50110">
    <property type="entry name" value="RESPONSE_REGULATORY"/>
    <property type="match status" value="1"/>
</dbReference>
<feature type="domain" description="Histidine kinase" evidence="7">
    <location>
        <begin position="580"/>
        <end position="804"/>
    </location>
</feature>
<keyword evidence="10" id="KW-1185">Reference proteome</keyword>
<dbReference type="CDD" id="cd13704">
    <property type="entry name" value="PBP2_HisK"/>
    <property type="match status" value="1"/>
</dbReference>
<keyword evidence="6" id="KW-0812">Transmembrane</keyword>
<feature type="domain" description="Response regulatory" evidence="8">
    <location>
        <begin position="825"/>
        <end position="941"/>
    </location>
</feature>
<dbReference type="Pfam" id="PF00072">
    <property type="entry name" value="Response_reg"/>
    <property type="match status" value="1"/>
</dbReference>
<dbReference type="InterPro" id="IPR003594">
    <property type="entry name" value="HATPase_dom"/>
</dbReference>
<dbReference type="PRINTS" id="PR00344">
    <property type="entry name" value="BCTRLSENSOR"/>
</dbReference>
<dbReference type="Gene3D" id="3.40.190.10">
    <property type="entry name" value="Periplasmic binding protein-like II"/>
    <property type="match status" value="2"/>
</dbReference>
<evidence type="ECO:0000259" key="7">
    <source>
        <dbReference type="PROSITE" id="PS50109"/>
    </source>
</evidence>
<proteinExistence type="predicted"/>
<dbReference type="InterPro" id="IPR003661">
    <property type="entry name" value="HisK_dim/P_dom"/>
</dbReference>
<dbReference type="InterPro" id="IPR005467">
    <property type="entry name" value="His_kinase_dom"/>
</dbReference>
<dbReference type="Pfam" id="PF00512">
    <property type="entry name" value="HisKA"/>
    <property type="match status" value="1"/>
</dbReference>
<feature type="transmembrane region" description="Helical" evidence="6">
    <location>
        <begin position="394"/>
        <end position="417"/>
    </location>
</feature>
<dbReference type="PROSITE" id="PS50109">
    <property type="entry name" value="HIS_KIN"/>
    <property type="match status" value="1"/>
</dbReference>
<keyword evidence="3 4" id="KW-0597">Phosphoprotein</keyword>
<evidence type="ECO:0000256" key="3">
    <source>
        <dbReference type="ARBA" id="ARBA00022553"/>
    </source>
</evidence>
<feature type="modified residue" description="4-aspartylphosphate" evidence="4">
    <location>
        <position position="876"/>
    </location>
</feature>
<sequence>MRVVRFTGSRPTPPAQPPHATNTTAITAAHARNFMRRIRATRPAPVNSRPSSVVRTMSRIVRAPSQTPHPPSSLARLPDAAISALARPARIPPGLPPIVTSLAAHSRSRHTMPRPLRMASGSQFFRRFHRRILRRFFLWQLVAMFAATSLAQTAPAPEKNSTPLTRIGVFTDNYPFSFTGPSGQPEGFAVDLLAAIERTMGLRLERVTGPTDVITAAFHDYRLEALQSFAQTPARELRADFTVPYLSMAGSIFARKNTPPIRNFADLRGRRVMVHAGSLGEQLLRASGLETSIVHVESVEQALRKLDAGENDATLVSRLTGLATAHQLGLENIAPVGEPVPGYAVRYCFGVQDGDRELLAQLNEGLAILQRTGEFERIYRRWFGHVDPLPGYSALHIALAIAAGLALALAIAIWSFLRQRRLHENIAAQAEALRASEERYRGVFETSQEGLLLLHPAGKTPPDFALEEINQAAANMLGLDRSPPLPGTSLRGLTPCCTDCCDLLGQALARDGASVFEHTTPPGRSTHTALRVSVTRIGPRVLVVLSDLTETRRAEERLRTREQQLRQNQKLEALGTLAGGVAHDFNNILTSILGNADIAGLDLPPGSSVHAQLDEIRAASERARQLVRQILTFTRHAEARCETLCLTPLIEECLRFLRASVRSSITIRHHPAPGAPQIEADATQIHQVIMNLCTNAVHAMGDTTGSLEVTEDILTVTQEIIAQHPQLAPGEFVRIAIRDTGCGMTPEVVQRMFEPFFTTKAPGQGTGLGLSVVHGIMQNHRGAITVYSKPGQGTLFHLYFPLKTRTSSSQPPVFASGAPRGRGQRILFVDDEQPIVRAASQLLTRLGYEISAHHEVTAALAEFEKTPSAFALIVTDLTMPKMTGLEFIQRALALRPELPVVLISGFMNDTDLARARDLGVNRVLDKPLTLSALGRTVSECLNGR</sequence>
<evidence type="ECO:0000256" key="5">
    <source>
        <dbReference type="SAM" id="MobiDB-lite"/>
    </source>
</evidence>
<dbReference type="SUPFAM" id="SSF47384">
    <property type="entry name" value="Homodimeric domain of signal transducing histidine kinase"/>
    <property type="match status" value="1"/>
</dbReference>
<keyword evidence="6" id="KW-0472">Membrane</keyword>
<dbReference type="Gene3D" id="3.30.450.20">
    <property type="entry name" value="PAS domain"/>
    <property type="match status" value="1"/>
</dbReference>
<feature type="region of interest" description="Disordered" evidence="5">
    <location>
        <begin position="1"/>
        <end position="21"/>
    </location>
</feature>
<evidence type="ECO:0000256" key="2">
    <source>
        <dbReference type="ARBA" id="ARBA00012438"/>
    </source>
</evidence>
<evidence type="ECO:0000256" key="6">
    <source>
        <dbReference type="SAM" id="Phobius"/>
    </source>
</evidence>
<dbReference type="PANTHER" id="PTHR43065">
    <property type="entry name" value="SENSOR HISTIDINE KINASE"/>
    <property type="match status" value="1"/>
</dbReference>
<dbReference type="CDD" id="cd00156">
    <property type="entry name" value="REC"/>
    <property type="match status" value="1"/>
</dbReference>
<dbReference type="AlphaFoldDB" id="A0A290QBS1"/>
<dbReference type="Gene3D" id="3.30.565.10">
    <property type="entry name" value="Histidine kinase-like ATPase, C-terminal domain"/>
    <property type="match status" value="1"/>
</dbReference>
<dbReference type="SMART" id="SM00388">
    <property type="entry name" value="HisKA"/>
    <property type="match status" value="1"/>
</dbReference>
<dbReference type="CDD" id="cd00082">
    <property type="entry name" value="HisKA"/>
    <property type="match status" value="1"/>
</dbReference>
<dbReference type="InterPro" id="IPR011006">
    <property type="entry name" value="CheY-like_superfamily"/>
</dbReference>
<protein>
    <recommendedName>
        <fullName evidence="2">histidine kinase</fullName>
        <ecNumber evidence="2">2.7.13.3</ecNumber>
    </recommendedName>
</protein>
<evidence type="ECO:0000313" key="10">
    <source>
        <dbReference type="Proteomes" id="UP000217265"/>
    </source>
</evidence>
<dbReference type="InterPro" id="IPR004358">
    <property type="entry name" value="Sig_transdc_His_kin-like_C"/>
</dbReference>
<dbReference type="SMART" id="SM00387">
    <property type="entry name" value="HATPase_c"/>
    <property type="match status" value="1"/>
</dbReference>
<dbReference type="InterPro" id="IPR001789">
    <property type="entry name" value="Sig_transdc_resp-reg_receiver"/>
</dbReference>
<dbReference type="InterPro" id="IPR001638">
    <property type="entry name" value="Solute-binding_3/MltF_N"/>
</dbReference>
<dbReference type="SUPFAM" id="SSF55874">
    <property type="entry name" value="ATPase domain of HSP90 chaperone/DNA topoisomerase II/histidine kinase"/>
    <property type="match status" value="1"/>
</dbReference>
<dbReference type="GO" id="GO:0000155">
    <property type="term" value="F:phosphorelay sensor kinase activity"/>
    <property type="evidence" value="ECO:0007669"/>
    <property type="project" value="InterPro"/>
</dbReference>
<evidence type="ECO:0000256" key="1">
    <source>
        <dbReference type="ARBA" id="ARBA00000085"/>
    </source>
</evidence>
<accession>A0A290QBS1</accession>
<dbReference type="InterPro" id="IPR036097">
    <property type="entry name" value="HisK_dim/P_sf"/>
</dbReference>
<dbReference type="Pfam" id="PF13188">
    <property type="entry name" value="PAS_8"/>
    <property type="match status" value="1"/>
</dbReference>
<dbReference type="Proteomes" id="UP000217265">
    <property type="component" value="Chromosome"/>
</dbReference>
<keyword evidence="6" id="KW-1133">Transmembrane helix</keyword>
<organism evidence="9 10">
    <name type="scientific">Nibricoccus aquaticus</name>
    <dbReference type="NCBI Taxonomy" id="2576891"/>
    <lineage>
        <taxon>Bacteria</taxon>
        <taxon>Pseudomonadati</taxon>
        <taxon>Verrucomicrobiota</taxon>
        <taxon>Opitutia</taxon>
        <taxon>Opitutales</taxon>
        <taxon>Opitutaceae</taxon>
        <taxon>Nibricoccus</taxon>
    </lineage>
</organism>
<dbReference type="InterPro" id="IPR035965">
    <property type="entry name" value="PAS-like_dom_sf"/>
</dbReference>
<dbReference type="InterPro" id="IPR000014">
    <property type="entry name" value="PAS"/>
</dbReference>
<dbReference type="SMART" id="SM00448">
    <property type="entry name" value="REC"/>
    <property type="match status" value="1"/>
</dbReference>
<dbReference type="SUPFAM" id="SSF55785">
    <property type="entry name" value="PYP-like sensor domain (PAS domain)"/>
    <property type="match status" value="1"/>
</dbReference>
<name>A0A290QBS1_9BACT</name>
<dbReference type="Pfam" id="PF02518">
    <property type="entry name" value="HATPase_c"/>
    <property type="match status" value="1"/>
</dbReference>
<dbReference type="SUPFAM" id="SSF53850">
    <property type="entry name" value="Periplasmic binding protein-like II"/>
    <property type="match status" value="1"/>
</dbReference>
<dbReference type="Gene3D" id="1.10.287.130">
    <property type="match status" value="1"/>
</dbReference>
<evidence type="ECO:0000256" key="4">
    <source>
        <dbReference type="PROSITE-ProRule" id="PRU00169"/>
    </source>
</evidence>
<dbReference type="InterPro" id="IPR036890">
    <property type="entry name" value="HATPase_C_sf"/>
</dbReference>
<dbReference type="PANTHER" id="PTHR43065:SF42">
    <property type="entry name" value="TWO-COMPONENT SENSOR PPRA"/>
    <property type="match status" value="1"/>
</dbReference>
<dbReference type="KEGG" id="vbh:CMV30_12100"/>
<dbReference type="EMBL" id="CP023344">
    <property type="protein sequence ID" value="ATC64640.1"/>
    <property type="molecule type" value="Genomic_DNA"/>
</dbReference>
<comment type="catalytic activity">
    <reaction evidence="1">
        <text>ATP + protein L-histidine = ADP + protein N-phospho-L-histidine.</text>
        <dbReference type="EC" id="2.7.13.3"/>
    </reaction>
</comment>